<gene>
    <name evidence="2" type="ORF">SAMN05444366_4487</name>
</gene>
<dbReference type="EMBL" id="FRBY01000007">
    <property type="protein sequence ID" value="SHM88680.1"/>
    <property type="molecule type" value="Genomic_DNA"/>
</dbReference>
<dbReference type="AlphaFoldDB" id="A0A1M7MD59"/>
<sequence>MKTFVIIFSVLILLIIIVLFYLFSLFTSNKISNSNSIEDNILAKKYKLRWEAYLLIIIALFFIVGSFFAPLILTSTTDDSDFNFMLTGQIGDTIGGLMNPFITLGGVLITGLAFYVQYKANELQRELFIINQKDSKKQFQDQIDHQNEQYKLQQIESQFYEMLKLHRENISEMKIEGYDFEEFKQKEGEETKFLRRFEKNTEGRKVFVTMKTELEFILQLYKKHNTLDKIGFEKCYRIFFSGIDESDRKHPEDKDFTAYLRLARAQHMYSGESILTNHKRKEYLGLDMNFNYKPFSGHASRLGHYFRHLYLVVKSIANNTTITNYDDKIKYLRLLRAQLSNHEQILLFYNWLSDYGGSWENDSQNFFTEYMMIHNLWWDNLIEDDFIRNQVNHLRTKTVKFRIGNMFEIG</sequence>
<protein>
    <submittedName>
        <fullName evidence="2">Putative phage abortive infection protein</fullName>
    </submittedName>
</protein>
<reference evidence="3" key="1">
    <citation type="submission" date="2016-11" db="EMBL/GenBank/DDBJ databases">
        <authorList>
            <person name="Varghese N."/>
            <person name="Submissions S."/>
        </authorList>
    </citation>
    <scope>NUCLEOTIDE SEQUENCE [LARGE SCALE GENOMIC DNA]</scope>
    <source>
        <strain evidence="3">DSM 1811</strain>
    </source>
</reference>
<feature type="transmembrane region" description="Helical" evidence="1">
    <location>
        <begin position="6"/>
        <end position="26"/>
    </location>
</feature>
<keyword evidence="1" id="KW-0472">Membrane</keyword>
<proteinExistence type="predicted"/>
<dbReference type="InterPro" id="IPR031709">
    <property type="entry name" value="PutAbiC"/>
</dbReference>
<name>A0A1M7MD59_9FLAO</name>
<accession>A0A1M7MD59</accession>
<evidence type="ECO:0000313" key="2">
    <source>
        <dbReference type="EMBL" id="SHM88680.1"/>
    </source>
</evidence>
<feature type="transmembrane region" description="Helical" evidence="1">
    <location>
        <begin position="93"/>
        <end position="116"/>
    </location>
</feature>
<evidence type="ECO:0000256" key="1">
    <source>
        <dbReference type="SAM" id="Phobius"/>
    </source>
</evidence>
<keyword evidence="1" id="KW-0812">Transmembrane</keyword>
<dbReference type="Proteomes" id="UP000184121">
    <property type="component" value="Unassembled WGS sequence"/>
</dbReference>
<dbReference type="Pfam" id="PF16872">
    <property type="entry name" value="putAbiC"/>
    <property type="match status" value="1"/>
</dbReference>
<keyword evidence="3" id="KW-1185">Reference proteome</keyword>
<dbReference type="RefSeq" id="WP_086065490.1">
    <property type="nucleotide sequence ID" value="NZ_FRBY01000007.1"/>
</dbReference>
<organism evidence="2 3">
    <name type="scientific">Flavobacterium saccharophilum</name>
    <dbReference type="NCBI Taxonomy" id="29534"/>
    <lineage>
        <taxon>Bacteria</taxon>
        <taxon>Pseudomonadati</taxon>
        <taxon>Bacteroidota</taxon>
        <taxon>Flavobacteriia</taxon>
        <taxon>Flavobacteriales</taxon>
        <taxon>Flavobacteriaceae</taxon>
        <taxon>Flavobacterium</taxon>
    </lineage>
</organism>
<evidence type="ECO:0000313" key="3">
    <source>
        <dbReference type="Proteomes" id="UP000184121"/>
    </source>
</evidence>
<keyword evidence="1" id="KW-1133">Transmembrane helix</keyword>
<feature type="transmembrane region" description="Helical" evidence="1">
    <location>
        <begin position="52"/>
        <end position="73"/>
    </location>
</feature>
<dbReference type="OrthoDB" id="6678638at2"/>
<dbReference type="STRING" id="29534.SAMN05444366_4487"/>